<protein>
    <recommendedName>
        <fullName evidence="1">BAH domain-containing protein</fullName>
    </recommendedName>
</protein>
<dbReference type="PROSITE" id="PS51038">
    <property type="entry name" value="BAH"/>
    <property type="match status" value="1"/>
</dbReference>
<dbReference type="InterPro" id="IPR001025">
    <property type="entry name" value="BAH_dom"/>
</dbReference>
<sequence>MAWSSETPSYCGWNELNVKNAKGKTEVHYYLERRDGCADLAVVGRLRRASKRMSFRYALKRNRSVLKKLSSLEDVKGWLDSIVSALTFFHFDADKSALSPFGEIPHVADVPATTMTEQAAGDFNIDTFMNGKSQELIHPTINFSWMGSSWTCRKRRKHYPSFSRNGVRVSVNDFVYVLAEQHKRLIAYLEDLYEDSKGNKMVVVRWFHKADEVGIVLADDANDREIFFSHCLQDIKIECIDGLASVLSPQHYEELLKVPMQFQRAPFFCQKLYGDDGIEPYDITQLQGYWRQEVLRYLNVSILKSGEGVQPLGTDPVAGASLVDLEASDASMSKGAEDGSSHLIKKGSLVEVLSQDSGIRGCWLIALVVKKHKDKVKVQYQDIMDADDDSKKLEEWILASRIAASDHLGLRIPGRKVVRPNLRPSNESDVWAVDVGMPVDVRWCDGWWEGIVVEKLSEEKVEVYLPGEEKISTFHRSDLRQSLEWSADEWVQMKPRSDVVSYVLSSMKKNEVEVKPEEKLCEVGVGDCVMSLKDEAKLTVSLPVATTNKPVPDLLKHVLVSDLKWTSSNKRKRTSSMGDSLFSSSVVGPRKRNRLVSYWPHDPSLTDGFSCEKSLGCENGKFMGDSVFGSSVGQHLAGLRHRALQYRQQVLDAVERLGDTVMASLSEIVEQELGASPRSKLSITSESSLASVASLSMPLIQEIVLSADIRCSDCQEKIADIMSRMIAETYSILVSVLEKKVTLTCTYSGDRRVSKSYGEALLCKISIFKRRMFHSSRKTTQCRLA</sequence>
<proteinExistence type="predicted"/>
<dbReference type="InterPro" id="IPR008395">
    <property type="entry name" value="Agenet-like_dom"/>
</dbReference>
<reference evidence="2" key="1">
    <citation type="submission" date="2019-12" db="EMBL/GenBank/DDBJ databases">
        <title>Genome sequencing and annotation of Brassica cretica.</title>
        <authorList>
            <person name="Studholme D.J."/>
            <person name="Sarris P.F."/>
        </authorList>
    </citation>
    <scope>NUCLEOTIDE SEQUENCE</scope>
    <source>
        <strain evidence="2">PFS-102/07</strain>
        <tissue evidence="2">Leaf</tissue>
    </source>
</reference>
<dbReference type="InterPro" id="IPR014002">
    <property type="entry name" value="Agenet_dom_plant"/>
</dbReference>
<dbReference type="Proteomes" id="UP000266723">
    <property type="component" value="Unassembled WGS sequence"/>
</dbReference>
<dbReference type="SMART" id="SM00439">
    <property type="entry name" value="BAH"/>
    <property type="match status" value="1"/>
</dbReference>
<accession>A0A8S9KD12</accession>
<dbReference type="EMBL" id="QGKV02001556">
    <property type="protein sequence ID" value="KAF3517648.1"/>
    <property type="molecule type" value="Genomic_DNA"/>
</dbReference>
<dbReference type="InterPro" id="IPR043151">
    <property type="entry name" value="BAH_sf"/>
</dbReference>
<dbReference type="AlphaFoldDB" id="A0A8S9KD12"/>
<dbReference type="CDD" id="cd04721">
    <property type="entry name" value="BAH_plant_1"/>
    <property type="match status" value="1"/>
</dbReference>
<dbReference type="GO" id="GO:0003682">
    <property type="term" value="F:chromatin binding"/>
    <property type="evidence" value="ECO:0007669"/>
    <property type="project" value="InterPro"/>
</dbReference>
<dbReference type="EMBL" id="QGKY02000164">
    <property type="protein sequence ID" value="KAF2592335.1"/>
    <property type="molecule type" value="Genomic_DNA"/>
</dbReference>
<gene>
    <name evidence="3" type="ORF">DY000_02062900</name>
    <name evidence="2" type="ORF">F2Q70_00044841</name>
</gene>
<comment type="caution">
    <text evidence="2">The sequence shown here is derived from an EMBL/GenBank/DDBJ whole genome shotgun (WGS) entry which is preliminary data.</text>
</comment>
<dbReference type="PANTHER" id="PTHR31917:SF143">
    <property type="entry name" value="GENOME ASSEMBLY, CHROMOSOME: A07"/>
    <property type="match status" value="1"/>
</dbReference>
<evidence type="ECO:0000313" key="3">
    <source>
        <dbReference type="EMBL" id="KAF3517648.1"/>
    </source>
</evidence>
<dbReference type="PANTHER" id="PTHR31917">
    <property type="entry name" value="AGENET DOMAIN-CONTAINING PROTEIN-RELATED"/>
    <property type="match status" value="1"/>
</dbReference>
<feature type="domain" description="BAH" evidence="1">
    <location>
        <begin position="167"/>
        <end position="284"/>
    </location>
</feature>
<keyword evidence="4" id="KW-1185">Reference proteome</keyword>
<dbReference type="OrthoDB" id="1883212at2759"/>
<dbReference type="Gene3D" id="2.30.30.490">
    <property type="match status" value="1"/>
</dbReference>
<dbReference type="SMART" id="SM00743">
    <property type="entry name" value="Agenet"/>
    <property type="match status" value="2"/>
</dbReference>
<evidence type="ECO:0000259" key="1">
    <source>
        <dbReference type="PROSITE" id="PS51038"/>
    </source>
</evidence>
<reference evidence="3" key="2">
    <citation type="submission" date="2019-12" db="EMBL/GenBank/DDBJ databases">
        <authorList>
            <person name="Studholme D.J."/>
            <person name="Sarris P."/>
        </authorList>
    </citation>
    <scope>NUCLEOTIDE SEQUENCE</scope>
    <source>
        <strain evidence="3">PFS-1207/04</strain>
        <tissue evidence="3">Leaf</tissue>
    </source>
</reference>
<reference evidence="3 4" key="3">
    <citation type="journal article" date="2020" name="BMC Genomics">
        <title>Intraspecific diversification of the crop wild relative Brassica cretica Lam. using demographic model selection.</title>
        <authorList>
            <person name="Kioukis A."/>
            <person name="Michalopoulou V.A."/>
            <person name="Briers L."/>
            <person name="Pirintsos S."/>
            <person name="Studholme D.J."/>
            <person name="Pavlidis P."/>
            <person name="Sarris P.F."/>
        </authorList>
    </citation>
    <scope>NUCLEOTIDE SEQUENCE [LARGE SCALE GENOMIC DNA]</scope>
    <source>
        <strain evidence="4">cv. PFS-1207/04</strain>
        <strain evidence="3">PFS-1207/04</strain>
    </source>
</reference>
<evidence type="ECO:0000313" key="2">
    <source>
        <dbReference type="EMBL" id="KAF2592335.1"/>
    </source>
</evidence>
<dbReference type="Pfam" id="PF01426">
    <property type="entry name" value="BAH"/>
    <property type="match status" value="1"/>
</dbReference>
<dbReference type="Pfam" id="PF05641">
    <property type="entry name" value="Agenet"/>
    <property type="match status" value="1"/>
</dbReference>
<name>A0A8S9KD12_BRACR</name>
<organism evidence="2">
    <name type="scientific">Brassica cretica</name>
    <name type="common">Mustard</name>
    <dbReference type="NCBI Taxonomy" id="69181"/>
    <lineage>
        <taxon>Eukaryota</taxon>
        <taxon>Viridiplantae</taxon>
        <taxon>Streptophyta</taxon>
        <taxon>Embryophyta</taxon>
        <taxon>Tracheophyta</taxon>
        <taxon>Spermatophyta</taxon>
        <taxon>Magnoliopsida</taxon>
        <taxon>eudicotyledons</taxon>
        <taxon>Gunneridae</taxon>
        <taxon>Pentapetalae</taxon>
        <taxon>rosids</taxon>
        <taxon>malvids</taxon>
        <taxon>Brassicales</taxon>
        <taxon>Brassicaceae</taxon>
        <taxon>Brassiceae</taxon>
        <taxon>Brassica</taxon>
    </lineage>
</organism>
<evidence type="ECO:0000313" key="4">
    <source>
        <dbReference type="Proteomes" id="UP000266723"/>
    </source>
</evidence>